<dbReference type="OrthoDB" id="2949235at2759"/>
<name>A0A8H6M8L1_9AGAR</name>
<comment type="caution">
    <text evidence="1">The sequence shown here is derived from an EMBL/GenBank/DDBJ whole genome shotgun (WGS) entry which is preliminary data.</text>
</comment>
<dbReference type="Proteomes" id="UP000521943">
    <property type="component" value="Unassembled WGS sequence"/>
</dbReference>
<accession>A0A8H6M8L1</accession>
<organism evidence="1 2">
    <name type="scientific">Ephemerocybe angulata</name>
    <dbReference type="NCBI Taxonomy" id="980116"/>
    <lineage>
        <taxon>Eukaryota</taxon>
        <taxon>Fungi</taxon>
        <taxon>Dikarya</taxon>
        <taxon>Basidiomycota</taxon>
        <taxon>Agaricomycotina</taxon>
        <taxon>Agaricomycetes</taxon>
        <taxon>Agaricomycetidae</taxon>
        <taxon>Agaricales</taxon>
        <taxon>Agaricineae</taxon>
        <taxon>Psathyrellaceae</taxon>
        <taxon>Ephemerocybe</taxon>
    </lineage>
</organism>
<keyword evidence="2" id="KW-1185">Reference proteome</keyword>
<gene>
    <name evidence="1" type="ORF">DFP72DRAFT_887111</name>
</gene>
<dbReference type="AlphaFoldDB" id="A0A8H6M8L1"/>
<evidence type="ECO:0000313" key="2">
    <source>
        <dbReference type="Proteomes" id="UP000521943"/>
    </source>
</evidence>
<dbReference type="EMBL" id="JACGCI010000017">
    <property type="protein sequence ID" value="KAF6758960.1"/>
    <property type="molecule type" value="Genomic_DNA"/>
</dbReference>
<evidence type="ECO:0000313" key="1">
    <source>
        <dbReference type="EMBL" id="KAF6758960.1"/>
    </source>
</evidence>
<protein>
    <submittedName>
        <fullName evidence="1">Uncharacterized protein</fullName>
    </submittedName>
</protein>
<proteinExistence type="predicted"/>
<sequence>MDRVRVDLPQFWGVGENYVFLCIAWNHPVMMKALKLEKNRRVLLRQALGALGLTPGCFKFEQLTAMNLMWLRWENGALFSDAEYPCIGEHLWVPCPGAVTQGPGSARSGVESTLTPVPKELGALIQCRYPRRGTAATTTVPSSDVTPEEAK</sequence>
<reference evidence="1 2" key="1">
    <citation type="submission" date="2020-07" db="EMBL/GenBank/DDBJ databases">
        <title>Comparative genomics of pyrophilous fungi reveals a link between fire events and developmental genes.</title>
        <authorList>
            <consortium name="DOE Joint Genome Institute"/>
            <person name="Steindorff A.S."/>
            <person name="Carver A."/>
            <person name="Calhoun S."/>
            <person name="Stillman K."/>
            <person name="Liu H."/>
            <person name="Lipzen A."/>
            <person name="Pangilinan J."/>
            <person name="Labutti K."/>
            <person name="Bruns T.D."/>
            <person name="Grigoriev I.V."/>
        </authorList>
    </citation>
    <scope>NUCLEOTIDE SEQUENCE [LARGE SCALE GENOMIC DNA]</scope>
    <source>
        <strain evidence="1 2">CBS 144469</strain>
    </source>
</reference>